<dbReference type="InterPro" id="IPR011010">
    <property type="entry name" value="DNA_brk_join_enz"/>
</dbReference>
<dbReference type="PANTHER" id="PTHR30349:SF41">
    <property type="entry name" value="INTEGRASE_RECOMBINASE PROTEIN MJ0367-RELATED"/>
    <property type="match status" value="1"/>
</dbReference>
<sequence length="387" mass="43921">MSVFKSTMVGTGAAQRRIVVDTESLLPHVDSLAYLREKAEHQPSTADTYASRLPIFFTWQTERQLSYLEAAERFADFLNFLRVTPVTRQGRGQNRTRNLQQNNNILIAVRDLYDHLVSHGLVANEALDLLWVYVDRRDRTVRRPRHAFAPSKPSRPNMPNPDEALRILDAVAAEDNPRNFFIYTLLSLLPLRIGTVAGFRRYDLHAVPDAVEYALLDPWGLKEGREDLCRVRGPHLHVVKRFDNPNRALAKTGDGRAYPMDPLMLVAYDLYTAQRLNLAPDADDNDMLLVVLGDPTRRGQALSIKSIRSMVARWGRQAGVPDLRPHALRHYWASSALDEGASIEVVQEMLGHASPETTRSIYVHISQEAMAKATEKRARYLREGRNP</sequence>
<dbReference type="InterPro" id="IPR002104">
    <property type="entry name" value="Integrase_catalytic"/>
</dbReference>
<keyword evidence="2" id="KW-0238">DNA-binding</keyword>
<name>A0ABT9IDS7_9ACTN</name>
<dbReference type="PROSITE" id="PS51898">
    <property type="entry name" value="TYR_RECOMBINASE"/>
    <property type="match status" value="1"/>
</dbReference>
<evidence type="ECO:0000256" key="3">
    <source>
        <dbReference type="ARBA" id="ARBA00023172"/>
    </source>
</evidence>
<evidence type="ECO:0000256" key="2">
    <source>
        <dbReference type="ARBA" id="ARBA00023125"/>
    </source>
</evidence>
<evidence type="ECO:0000256" key="1">
    <source>
        <dbReference type="ARBA" id="ARBA00008857"/>
    </source>
</evidence>
<reference evidence="6" key="1">
    <citation type="submission" date="2023-05" db="EMBL/GenBank/DDBJ databases">
        <title>Draft genome of Pseudofrankia sp. BMG5.37.</title>
        <authorList>
            <person name="Gtari M."/>
            <person name="Ghodhbane F."/>
            <person name="Sbissi I."/>
        </authorList>
    </citation>
    <scope>NUCLEOTIDE SEQUENCE [LARGE SCALE GENOMIC DNA]</scope>
    <source>
        <strain evidence="6">BMG 814</strain>
    </source>
</reference>
<accession>A0ABT9IDS7</accession>
<dbReference type="InterPro" id="IPR013762">
    <property type="entry name" value="Integrase-like_cat_sf"/>
</dbReference>
<protein>
    <submittedName>
        <fullName evidence="5">Tyrosine-type recombinase/integrase</fullName>
    </submittedName>
</protein>
<proteinExistence type="inferred from homology"/>
<evidence type="ECO:0000313" key="6">
    <source>
        <dbReference type="Proteomes" id="UP001233673"/>
    </source>
</evidence>
<comment type="caution">
    <text evidence="5">The sequence shown here is derived from an EMBL/GenBank/DDBJ whole genome shotgun (WGS) entry which is preliminary data.</text>
</comment>
<dbReference type="PANTHER" id="PTHR30349">
    <property type="entry name" value="PHAGE INTEGRASE-RELATED"/>
    <property type="match status" value="1"/>
</dbReference>
<organism evidence="5 6">
    <name type="scientific">Blastococcus carthaginiensis</name>
    <dbReference type="NCBI Taxonomy" id="3050034"/>
    <lineage>
        <taxon>Bacteria</taxon>
        <taxon>Bacillati</taxon>
        <taxon>Actinomycetota</taxon>
        <taxon>Actinomycetes</taxon>
        <taxon>Geodermatophilales</taxon>
        <taxon>Geodermatophilaceae</taxon>
        <taxon>Blastococcus</taxon>
    </lineage>
</organism>
<comment type="similarity">
    <text evidence="1">Belongs to the 'phage' integrase family.</text>
</comment>
<keyword evidence="3" id="KW-0233">DNA recombination</keyword>
<dbReference type="RefSeq" id="WP_305999893.1">
    <property type="nucleotide sequence ID" value="NZ_JASNFN010000011.1"/>
</dbReference>
<dbReference type="SUPFAM" id="SSF56349">
    <property type="entry name" value="DNA breaking-rejoining enzymes"/>
    <property type="match status" value="1"/>
</dbReference>
<dbReference type="InterPro" id="IPR050090">
    <property type="entry name" value="Tyrosine_recombinase_XerCD"/>
</dbReference>
<dbReference type="EMBL" id="JASNFN010000011">
    <property type="protein sequence ID" value="MDP5183250.1"/>
    <property type="molecule type" value="Genomic_DNA"/>
</dbReference>
<dbReference type="Pfam" id="PF00589">
    <property type="entry name" value="Phage_integrase"/>
    <property type="match status" value="1"/>
</dbReference>
<evidence type="ECO:0000259" key="4">
    <source>
        <dbReference type="PROSITE" id="PS51898"/>
    </source>
</evidence>
<gene>
    <name evidence="5" type="ORF">QOZ88_11425</name>
</gene>
<keyword evidence="6" id="KW-1185">Reference proteome</keyword>
<evidence type="ECO:0000313" key="5">
    <source>
        <dbReference type="EMBL" id="MDP5183250.1"/>
    </source>
</evidence>
<feature type="domain" description="Tyr recombinase" evidence="4">
    <location>
        <begin position="154"/>
        <end position="375"/>
    </location>
</feature>
<dbReference type="Proteomes" id="UP001233673">
    <property type="component" value="Unassembled WGS sequence"/>
</dbReference>
<dbReference type="Gene3D" id="1.10.443.10">
    <property type="entry name" value="Intergrase catalytic core"/>
    <property type="match status" value="1"/>
</dbReference>